<dbReference type="EMBL" id="HBUF01525473">
    <property type="protein sequence ID" value="CAG6750088.1"/>
    <property type="molecule type" value="Transcribed_RNA"/>
</dbReference>
<evidence type="ECO:0000256" key="1">
    <source>
        <dbReference type="SAM" id="Phobius"/>
    </source>
</evidence>
<protein>
    <submittedName>
        <fullName evidence="2">Uncharacterized protein</fullName>
    </submittedName>
</protein>
<name>A0A8D9EDL8_9HEMI</name>
<keyword evidence="1" id="KW-0472">Membrane</keyword>
<organism evidence="2">
    <name type="scientific">Cacopsylla melanoneura</name>
    <dbReference type="NCBI Taxonomy" id="428564"/>
    <lineage>
        <taxon>Eukaryota</taxon>
        <taxon>Metazoa</taxon>
        <taxon>Ecdysozoa</taxon>
        <taxon>Arthropoda</taxon>
        <taxon>Hexapoda</taxon>
        <taxon>Insecta</taxon>
        <taxon>Pterygota</taxon>
        <taxon>Neoptera</taxon>
        <taxon>Paraneoptera</taxon>
        <taxon>Hemiptera</taxon>
        <taxon>Sternorrhyncha</taxon>
        <taxon>Psylloidea</taxon>
        <taxon>Psyllidae</taxon>
        <taxon>Psyllinae</taxon>
        <taxon>Cacopsylla</taxon>
    </lineage>
</organism>
<keyword evidence="1" id="KW-1133">Transmembrane helix</keyword>
<keyword evidence="1" id="KW-0812">Transmembrane</keyword>
<feature type="transmembrane region" description="Helical" evidence="1">
    <location>
        <begin position="73"/>
        <end position="98"/>
    </location>
</feature>
<feature type="transmembrane region" description="Helical" evidence="1">
    <location>
        <begin position="15"/>
        <end position="38"/>
    </location>
</feature>
<sequence length="99" mass="11309">MFQIPLIMFQLPSTMYQLLLITFDLMLMTFLVTMCFQLKGPELEVRSKFGSWEINQPSDRLIVIRGGCRGSTIIAMVTCLTEFVISLLRGVFPVIVIFV</sequence>
<accession>A0A8D9EDL8</accession>
<evidence type="ECO:0000313" key="2">
    <source>
        <dbReference type="EMBL" id="CAG6750088.1"/>
    </source>
</evidence>
<dbReference type="AlphaFoldDB" id="A0A8D9EDL8"/>
<proteinExistence type="predicted"/>
<reference evidence="2" key="1">
    <citation type="submission" date="2021-05" db="EMBL/GenBank/DDBJ databases">
        <authorList>
            <person name="Alioto T."/>
            <person name="Alioto T."/>
            <person name="Gomez Garrido J."/>
        </authorList>
    </citation>
    <scope>NUCLEOTIDE SEQUENCE</scope>
</reference>